<gene>
    <name evidence="2" type="ORF">HH1059_07340</name>
</gene>
<dbReference type="PANTHER" id="PTHR37319">
    <property type="entry name" value="TRANSPOSASE"/>
    <property type="match status" value="1"/>
</dbReference>
<dbReference type="InterPro" id="IPR012337">
    <property type="entry name" value="RNaseH-like_sf"/>
</dbReference>
<dbReference type="EMBL" id="AP017372">
    <property type="protein sequence ID" value="BAU57423.2"/>
    <property type="molecule type" value="Genomic_DNA"/>
</dbReference>
<dbReference type="Pfam" id="PF14706">
    <property type="entry name" value="Tnp_DNA_bind"/>
    <property type="match status" value="1"/>
</dbReference>
<dbReference type="Gene3D" id="1.10.246.40">
    <property type="entry name" value="Tn5 transposase, domain 1"/>
    <property type="match status" value="1"/>
</dbReference>
<dbReference type="InterPro" id="IPR038215">
    <property type="entry name" value="TN5-like_N_sf"/>
</dbReference>
<dbReference type="AlphaFoldDB" id="A0A0X8X9J3"/>
<name>A0A0X8X9J3_HALHR</name>
<sequence>MFLNPPPNMYGFWQPTTAELPIDDWARHEFAHARCGDRRLQERLITVARDFAAHSQADTPEACGTRARTKAAYRFLANPRASMQQLIRSHAQASAGRCRHHDVVLAVQDTTTLNYSAPTITEGLGPIGSRADGAQGLIVHDTMAFSTEGTPLGLIDVYAWARHCEDRGLRRLSGDCYLPYRSNVANQPREERASAEWPC</sequence>
<dbReference type="InterPro" id="IPR047768">
    <property type="entry name" value="Tn5p-like"/>
</dbReference>
<protein>
    <submittedName>
        <fullName evidence="2">Mobile element protein</fullName>
    </submittedName>
</protein>
<accession>A0A0X8X9J3</accession>
<proteinExistence type="predicted"/>
<dbReference type="KEGG" id="hhk:HH1059_07340"/>
<evidence type="ECO:0000259" key="1">
    <source>
        <dbReference type="Pfam" id="PF14706"/>
    </source>
</evidence>
<dbReference type="SUPFAM" id="SSF53098">
    <property type="entry name" value="Ribonuclease H-like"/>
    <property type="match status" value="1"/>
</dbReference>
<reference evidence="2" key="1">
    <citation type="submission" date="2016-02" db="EMBL/GenBank/DDBJ databases">
        <title>Halorhodospira halochloris DSM-1059 complete genome, version 2.</title>
        <authorList>
            <person name="Tsukatani Y."/>
        </authorList>
    </citation>
    <scope>NUCLEOTIDE SEQUENCE</scope>
    <source>
        <strain evidence="2">DSM 1059</strain>
    </source>
</reference>
<dbReference type="Gene3D" id="3.90.350.10">
    <property type="entry name" value="Transposase Inhibitor Protein From Tn5, Chain A, domain 1"/>
    <property type="match status" value="1"/>
</dbReference>
<dbReference type="RefSeq" id="WP_162549345.1">
    <property type="nucleotide sequence ID" value="NZ_AP017372.2"/>
</dbReference>
<evidence type="ECO:0000313" key="3">
    <source>
        <dbReference type="Proteomes" id="UP000218890"/>
    </source>
</evidence>
<keyword evidence="3" id="KW-1185">Reference proteome</keyword>
<dbReference type="Proteomes" id="UP000218890">
    <property type="component" value="Chromosome"/>
</dbReference>
<feature type="domain" description="Transposase Tn5-like N-terminal" evidence="1">
    <location>
        <begin position="23"/>
        <end position="80"/>
    </location>
</feature>
<evidence type="ECO:0000313" key="2">
    <source>
        <dbReference type="EMBL" id="BAU57423.2"/>
    </source>
</evidence>
<dbReference type="PANTHER" id="PTHR37319:SF1">
    <property type="entry name" value="TRANSPOSASE TN5 DIMERISATION DOMAIN-CONTAINING PROTEIN"/>
    <property type="match status" value="1"/>
</dbReference>
<organism evidence="2 3">
    <name type="scientific">Halorhodospira halochloris</name>
    <name type="common">Ectothiorhodospira halochloris</name>
    <dbReference type="NCBI Taxonomy" id="1052"/>
    <lineage>
        <taxon>Bacteria</taxon>
        <taxon>Pseudomonadati</taxon>
        <taxon>Pseudomonadota</taxon>
        <taxon>Gammaproteobacteria</taxon>
        <taxon>Chromatiales</taxon>
        <taxon>Ectothiorhodospiraceae</taxon>
        <taxon>Halorhodospira</taxon>
    </lineage>
</organism>
<dbReference type="InterPro" id="IPR014735">
    <property type="entry name" value="Transposase_Tn5-like_N"/>
</dbReference>